<gene>
    <name evidence="2" type="ORF">KT71_13644</name>
</gene>
<dbReference type="OrthoDB" id="9806195at2"/>
<dbReference type="Pfam" id="PF03929">
    <property type="entry name" value="PepSY_TM"/>
    <property type="match status" value="1"/>
</dbReference>
<keyword evidence="3" id="KW-1185">Reference proteome</keyword>
<dbReference type="RefSeq" id="WP_008295163.1">
    <property type="nucleotide sequence ID" value="NZ_CM002299.1"/>
</dbReference>
<name>A4ADY6_9GAMM</name>
<sequence length="233" mass="27317">MSKSKHFYVRKAHRWISVFVGVQLLMWTASGLYFSWTDIDEIHGDQFLSPALQTTTLRALMMQDSEFQVSELAVRFIDDRPYLWVNRSRLIDPESGEVKAGVSREEAERIARRHINNEYDVVSTTRLTEVGKHHEYRGRPLPAWAITFEGRTDLTAYVAERDGSFQSVRHQSWRIFDFLWMLHTMDYKGRDDFNNLLLRAFSLFGLFIVASGFTLFFVSRRRTRRTAARPPAE</sequence>
<reference evidence="2 3" key="1">
    <citation type="journal article" date="2007" name="Proc. Natl. Acad. Sci. U.S.A.">
        <title>Characterization of a marine gammaproteobacterium capable of aerobic anoxygenic photosynthesis.</title>
        <authorList>
            <person name="Fuchs B.M."/>
            <person name="Spring S."/>
            <person name="Teeling H."/>
            <person name="Quast C."/>
            <person name="Wulf J."/>
            <person name="Schattenhofer M."/>
            <person name="Yan S."/>
            <person name="Ferriera S."/>
            <person name="Johnson J."/>
            <person name="Glockner F.O."/>
            <person name="Amann R."/>
        </authorList>
    </citation>
    <scope>NUCLEOTIDE SEQUENCE [LARGE SCALE GENOMIC DNA]</scope>
    <source>
        <strain evidence="2">KT71</strain>
    </source>
</reference>
<organism evidence="2 3">
    <name type="scientific">Congregibacter litoralis KT71</name>
    <dbReference type="NCBI Taxonomy" id="314285"/>
    <lineage>
        <taxon>Bacteria</taxon>
        <taxon>Pseudomonadati</taxon>
        <taxon>Pseudomonadota</taxon>
        <taxon>Gammaproteobacteria</taxon>
        <taxon>Cellvibrionales</taxon>
        <taxon>Halieaceae</taxon>
        <taxon>Congregibacter</taxon>
    </lineage>
</organism>
<dbReference type="HOGENOM" id="CLU_066006_0_0_6"/>
<dbReference type="EMBL" id="AAOA02000001">
    <property type="protein sequence ID" value="EAQ95796.1"/>
    <property type="molecule type" value="Genomic_DNA"/>
</dbReference>
<dbReference type="eggNOG" id="COG3182">
    <property type="taxonomic scope" value="Bacteria"/>
</dbReference>
<reference evidence="2 3" key="2">
    <citation type="journal article" date="2009" name="PLoS ONE">
        <title>The photosynthetic apparatus and its regulation in the aerobic gammaproteobacterium Congregibacter litoralis gen. nov., sp. nov.</title>
        <authorList>
            <person name="Spring S."/>
            <person name="Lunsdorf H."/>
            <person name="Fuchs B.M."/>
            <person name="Tindall B.J."/>
        </authorList>
    </citation>
    <scope>NUCLEOTIDE SEQUENCE [LARGE SCALE GENOMIC DNA]</scope>
    <source>
        <strain evidence="2">KT71</strain>
    </source>
</reference>
<proteinExistence type="predicted"/>
<comment type="caution">
    <text evidence="2">The sequence shown here is derived from an EMBL/GenBank/DDBJ whole genome shotgun (WGS) entry which is preliminary data.</text>
</comment>
<protein>
    <submittedName>
        <fullName evidence="2">PepSY-associated TM helix</fullName>
    </submittedName>
</protein>
<dbReference type="InterPro" id="IPR005625">
    <property type="entry name" value="PepSY-ass_TM"/>
</dbReference>
<dbReference type="Proteomes" id="UP000019205">
    <property type="component" value="Chromosome"/>
</dbReference>
<evidence type="ECO:0000313" key="2">
    <source>
        <dbReference type="EMBL" id="EAQ95796.1"/>
    </source>
</evidence>
<keyword evidence="1" id="KW-0812">Transmembrane</keyword>
<accession>A4ADY6</accession>
<evidence type="ECO:0000313" key="3">
    <source>
        <dbReference type="Proteomes" id="UP000019205"/>
    </source>
</evidence>
<evidence type="ECO:0000256" key="1">
    <source>
        <dbReference type="SAM" id="Phobius"/>
    </source>
</evidence>
<dbReference type="STRING" id="314285.KT71_13644"/>
<keyword evidence="1" id="KW-1133">Transmembrane helix</keyword>
<feature type="transmembrane region" description="Helical" evidence="1">
    <location>
        <begin position="12"/>
        <end position="36"/>
    </location>
</feature>
<feature type="transmembrane region" description="Helical" evidence="1">
    <location>
        <begin position="196"/>
        <end position="218"/>
    </location>
</feature>
<dbReference type="AlphaFoldDB" id="A4ADY6"/>
<keyword evidence="1" id="KW-0472">Membrane</keyword>